<evidence type="ECO:0000313" key="3">
    <source>
        <dbReference type="Proteomes" id="UP001482620"/>
    </source>
</evidence>
<feature type="transmembrane region" description="Helical" evidence="1">
    <location>
        <begin position="106"/>
        <end position="131"/>
    </location>
</feature>
<organism evidence="2 3">
    <name type="scientific">Ilyodon furcidens</name>
    <name type="common">goldbreast splitfin</name>
    <dbReference type="NCBI Taxonomy" id="33524"/>
    <lineage>
        <taxon>Eukaryota</taxon>
        <taxon>Metazoa</taxon>
        <taxon>Chordata</taxon>
        <taxon>Craniata</taxon>
        <taxon>Vertebrata</taxon>
        <taxon>Euteleostomi</taxon>
        <taxon>Actinopterygii</taxon>
        <taxon>Neopterygii</taxon>
        <taxon>Teleostei</taxon>
        <taxon>Neoteleostei</taxon>
        <taxon>Acanthomorphata</taxon>
        <taxon>Ovalentaria</taxon>
        <taxon>Atherinomorphae</taxon>
        <taxon>Cyprinodontiformes</taxon>
        <taxon>Goodeidae</taxon>
        <taxon>Ilyodon</taxon>
    </lineage>
</organism>
<keyword evidence="1" id="KW-1133">Transmembrane helix</keyword>
<name>A0ABV0TC40_9TELE</name>
<accession>A0ABV0TC40</accession>
<keyword evidence="3" id="KW-1185">Reference proteome</keyword>
<protein>
    <submittedName>
        <fullName evidence="2">Uncharacterized protein</fullName>
    </submittedName>
</protein>
<keyword evidence="1" id="KW-0812">Transmembrane</keyword>
<dbReference type="Gene3D" id="3.40.50.2000">
    <property type="entry name" value="Glycogen Phosphorylase B"/>
    <property type="match status" value="1"/>
</dbReference>
<evidence type="ECO:0000256" key="1">
    <source>
        <dbReference type="SAM" id="Phobius"/>
    </source>
</evidence>
<gene>
    <name evidence="2" type="ORF">ILYODFUR_025256</name>
</gene>
<proteinExistence type="predicted"/>
<reference evidence="2 3" key="1">
    <citation type="submission" date="2021-06" db="EMBL/GenBank/DDBJ databases">
        <authorList>
            <person name="Palmer J.M."/>
        </authorList>
    </citation>
    <scope>NUCLEOTIDE SEQUENCE [LARGE SCALE GENOMIC DNA]</scope>
    <source>
        <strain evidence="3">if_2019</strain>
        <tissue evidence="2">Muscle</tissue>
    </source>
</reference>
<sequence length="160" mass="17606">MAIVEGASCGLQVVSTRVGGIPEVLPEDLITLCEPTVFSLCTGLEKVISKQRSGSVSSPASIHARVKNLYTWRNVAERTEKVYDRVAGEEVLPLEKRLRRLRSHCGPVAGSIFAFVAVLDFLFLLLLRWLVPDQHMDLAVDATGPHGLWTQTKQKHEAGC</sequence>
<dbReference type="SUPFAM" id="SSF53756">
    <property type="entry name" value="UDP-Glycosyltransferase/glycogen phosphorylase"/>
    <property type="match status" value="1"/>
</dbReference>
<dbReference type="EMBL" id="JAHRIQ010026236">
    <property type="protein sequence ID" value="MEQ2230054.1"/>
    <property type="molecule type" value="Genomic_DNA"/>
</dbReference>
<dbReference type="Proteomes" id="UP001482620">
    <property type="component" value="Unassembled WGS sequence"/>
</dbReference>
<keyword evidence="1" id="KW-0472">Membrane</keyword>
<comment type="caution">
    <text evidence="2">The sequence shown here is derived from an EMBL/GenBank/DDBJ whole genome shotgun (WGS) entry which is preliminary data.</text>
</comment>
<dbReference type="PANTHER" id="PTHR45871">
    <property type="entry name" value="N-ACETYLGLUCOSAMINYL-PHOSPHATIDYLINOSITOL BIOSYNTHETIC PROTEIN"/>
    <property type="match status" value="1"/>
</dbReference>
<dbReference type="PANTHER" id="PTHR45871:SF1">
    <property type="entry name" value="PHOSPHATIDYLINOSITOL N-ACETYLGLUCOSAMINYLTRANSFERASE SUBUNIT A"/>
    <property type="match status" value="1"/>
</dbReference>
<evidence type="ECO:0000313" key="2">
    <source>
        <dbReference type="EMBL" id="MEQ2230054.1"/>
    </source>
</evidence>